<reference evidence="1 2" key="1">
    <citation type="submission" date="2018-06" db="EMBL/GenBank/DDBJ databases">
        <title>Genomic Encyclopedia of Archaeal and Bacterial Type Strains, Phase II (KMG-II): from individual species to whole genera.</title>
        <authorList>
            <person name="Goeker M."/>
        </authorList>
    </citation>
    <scope>NUCLEOTIDE SEQUENCE [LARGE SCALE GENOMIC DNA]</scope>
    <source>
        <strain evidence="1 2">CFPB 3232</strain>
    </source>
</reference>
<evidence type="ECO:0000313" key="2">
    <source>
        <dbReference type="Proteomes" id="UP000248856"/>
    </source>
</evidence>
<organism evidence="1 2">
    <name type="scientific">Paracidovorax anthurii</name>
    <dbReference type="NCBI Taxonomy" id="78229"/>
    <lineage>
        <taxon>Bacteria</taxon>
        <taxon>Pseudomonadati</taxon>
        <taxon>Pseudomonadota</taxon>
        <taxon>Betaproteobacteria</taxon>
        <taxon>Burkholderiales</taxon>
        <taxon>Comamonadaceae</taxon>
        <taxon>Paracidovorax</taxon>
    </lineage>
</organism>
<gene>
    <name evidence="1" type="ORF">AX018_103154</name>
</gene>
<dbReference type="AlphaFoldDB" id="A0A328YXB2"/>
<dbReference type="RefSeq" id="WP_281269557.1">
    <property type="nucleotide sequence ID" value="NZ_CBCSGC010000148.1"/>
</dbReference>
<dbReference type="Proteomes" id="UP000248856">
    <property type="component" value="Unassembled WGS sequence"/>
</dbReference>
<comment type="caution">
    <text evidence="1">The sequence shown here is derived from an EMBL/GenBank/DDBJ whole genome shotgun (WGS) entry which is preliminary data.</text>
</comment>
<protein>
    <submittedName>
        <fullName evidence="1">Uncharacterized protein</fullName>
    </submittedName>
</protein>
<evidence type="ECO:0000313" key="1">
    <source>
        <dbReference type="EMBL" id="RAR78369.1"/>
    </source>
</evidence>
<sequence length="44" mass="5079">MFFVLWYQHCLQLAPLVQVQGVLLVLQQQLEQLDTVVIGLLIPM</sequence>
<keyword evidence="2" id="KW-1185">Reference proteome</keyword>
<proteinExistence type="predicted"/>
<accession>A0A328YXB2</accession>
<name>A0A328YXB2_9BURK</name>
<dbReference type="EMBL" id="QLTA01000031">
    <property type="protein sequence ID" value="RAR78369.1"/>
    <property type="molecule type" value="Genomic_DNA"/>
</dbReference>